<dbReference type="CDD" id="cd10941">
    <property type="entry name" value="CE4_PuuE_HpPgdA_like_2"/>
    <property type="match status" value="1"/>
</dbReference>
<dbReference type="Pfam" id="PF01522">
    <property type="entry name" value="Polysacc_deac_1"/>
    <property type="match status" value="1"/>
</dbReference>
<evidence type="ECO:0008006" key="5">
    <source>
        <dbReference type="Google" id="ProtNLM"/>
    </source>
</evidence>
<feature type="region of interest" description="Disordered" evidence="1">
    <location>
        <begin position="225"/>
        <end position="251"/>
    </location>
</feature>
<feature type="domain" description="NodB homology" evidence="2">
    <location>
        <begin position="1"/>
        <end position="71"/>
    </location>
</feature>
<dbReference type="InterPro" id="IPR022560">
    <property type="entry name" value="DUF3473"/>
</dbReference>
<dbReference type="PANTHER" id="PTHR47561:SF1">
    <property type="entry name" value="POLYSACCHARIDE DEACETYLASE FAMILY PROTEIN (AFU_ORTHOLOGUE AFUA_6G05030)"/>
    <property type="match status" value="1"/>
</dbReference>
<dbReference type="InterPro" id="IPR002509">
    <property type="entry name" value="NODB_dom"/>
</dbReference>
<proteinExistence type="predicted"/>
<evidence type="ECO:0000313" key="4">
    <source>
        <dbReference type="EMBL" id="SUZ72666.1"/>
    </source>
</evidence>
<evidence type="ECO:0000259" key="3">
    <source>
        <dbReference type="Pfam" id="PF11959"/>
    </source>
</evidence>
<dbReference type="GO" id="GO:0016810">
    <property type="term" value="F:hydrolase activity, acting on carbon-nitrogen (but not peptide) bonds"/>
    <property type="evidence" value="ECO:0007669"/>
    <property type="project" value="InterPro"/>
</dbReference>
<dbReference type="AlphaFoldDB" id="A0A381Q031"/>
<dbReference type="EMBL" id="UINC01001154">
    <property type="protein sequence ID" value="SUZ72666.1"/>
    <property type="molecule type" value="Genomic_DNA"/>
</dbReference>
<dbReference type="SUPFAM" id="SSF88713">
    <property type="entry name" value="Glycoside hydrolase/deacetylase"/>
    <property type="match status" value="1"/>
</dbReference>
<evidence type="ECO:0000256" key="1">
    <source>
        <dbReference type="SAM" id="MobiDB-lite"/>
    </source>
</evidence>
<organism evidence="4">
    <name type="scientific">marine metagenome</name>
    <dbReference type="NCBI Taxonomy" id="408172"/>
    <lineage>
        <taxon>unclassified sequences</taxon>
        <taxon>metagenomes</taxon>
        <taxon>ecological metagenomes</taxon>
    </lineage>
</organism>
<feature type="non-terminal residue" evidence="4">
    <location>
        <position position="1"/>
    </location>
</feature>
<accession>A0A381Q031</accession>
<gene>
    <name evidence="4" type="ORF">METZ01_LOCUS25520</name>
</gene>
<evidence type="ECO:0000259" key="2">
    <source>
        <dbReference type="Pfam" id="PF01522"/>
    </source>
</evidence>
<feature type="domain" description="DUF3473" evidence="3">
    <location>
        <begin position="92"/>
        <end position="209"/>
    </location>
</feature>
<dbReference type="Gene3D" id="3.20.20.370">
    <property type="entry name" value="Glycoside hydrolase/deacetylase"/>
    <property type="match status" value="1"/>
</dbReference>
<sequence>VFVVGELAERRPNLVRRAAAEGHEVGLHSWRHVPISTQNPSDFGHDLRRGRALLQDLSGQAVEGYRAPMMSLVPASAWAIPLVTEAGFSYSSSVLPGPSPLYGWPGLPRRPFRWADGPVELPCPLVRLPGIDLPYLGGTYLRLLPSALRRFGLRRADPDEVLWAYCHPWEFDPDEAFHPHDHIGMLASRIAWLRRSRMEHQIRRLLADPVAGPLSEAVANLDSDSLPIVDPTQSPDLGPAARWANGRLRER</sequence>
<name>A0A381Q031_9ZZZZ</name>
<dbReference type="PANTHER" id="PTHR47561">
    <property type="entry name" value="POLYSACCHARIDE DEACETYLASE FAMILY PROTEIN (AFU_ORTHOLOGUE AFUA_6G05030)"/>
    <property type="match status" value="1"/>
</dbReference>
<reference evidence="4" key="1">
    <citation type="submission" date="2018-05" db="EMBL/GenBank/DDBJ databases">
        <authorList>
            <person name="Lanie J.A."/>
            <person name="Ng W.-L."/>
            <person name="Kazmierczak K.M."/>
            <person name="Andrzejewski T.M."/>
            <person name="Davidsen T.M."/>
            <person name="Wayne K.J."/>
            <person name="Tettelin H."/>
            <person name="Glass J.I."/>
            <person name="Rusch D."/>
            <person name="Podicherti R."/>
            <person name="Tsui H.-C.T."/>
            <person name="Winkler M.E."/>
        </authorList>
    </citation>
    <scope>NUCLEOTIDE SEQUENCE</scope>
</reference>
<dbReference type="Pfam" id="PF11959">
    <property type="entry name" value="DUF3473"/>
    <property type="match status" value="1"/>
</dbReference>
<dbReference type="InterPro" id="IPR045235">
    <property type="entry name" value="PuuE_HpPgdA-like"/>
</dbReference>
<dbReference type="InterPro" id="IPR011330">
    <property type="entry name" value="Glyco_hydro/deAcase_b/a-brl"/>
</dbReference>
<protein>
    <recommendedName>
        <fullName evidence="5">NodB homology domain-containing protein</fullName>
    </recommendedName>
</protein>
<dbReference type="GO" id="GO:0005975">
    <property type="term" value="P:carbohydrate metabolic process"/>
    <property type="evidence" value="ECO:0007669"/>
    <property type="project" value="InterPro"/>
</dbReference>